<organism evidence="5 6">
    <name type="scientific">Chengkuizengella marina</name>
    <dbReference type="NCBI Taxonomy" id="2507566"/>
    <lineage>
        <taxon>Bacteria</taxon>
        <taxon>Bacillati</taxon>
        <taxon>Bacillota</taxon>
        <taxon>Bacilli</taxon>
        <taxon>Bacillales</taxon>
        <taxon>Paenibacillaceae</taxon>
        <taxon>Chengkuizengella</taxon>
    </lineage>
</organism>
<dbReference type="GO" id="GO:0003700">
    <property type="term" value="F:DNA-binding transcription factor activity"/>
    <property type="evidence" value="ECO:0007669"/>
    <property type="project" value="InterPro"/>
</dbReference>
<dbReference type="InterPro" id="IPR020449">
    <property type="entry name" value="Tscrpt_reg_AraC-type_HTH"/>
</dbReference>
<sequence length="160" mass="18630">MQRNDYLTRINNVINYIQNNLNKDLSLQNLSQLASFSPFHFHRIFKAILNENVNDFVKRSRLERAAKRLVMNQRLSITEIALDTGFSSSSVFSRAFKAHFKMSASEYRKNYNSKICKMESKDCKETSQSIDYDLCSEAAAKLIYETHRDTNVICRGKRIT</sequence>
<keyword evidence="6" id="KW-1185">Reference proteome</keyword>
<dbReference type="InterPro" id="IPR018060">
    <property type="entry name" value="HTH_AraC"/>
</dbReference>
<evidence type="ECO:0000259" key="4">
    <source>
        <dbReference type="PROSITE" id="PS01124"/>
    </source>
</evidence>
<keyword evidence="1" id="KW-0805">Transcription regulation</keyword>
<feature type="domain" description="HTH araC/xylS-type" evidence="4">
    <location>
        <begin position="11"/>
        <end position="110"/>
    </location>
</feature>
<evidence type="ECO:0000256" key="1">
    <source>
        <dbReference type="ARBA" id="ARBA00023015"/>
    </source>
</evidence>
<evidence type="ECO:0000256" key="2">
    <source>
        <dbReference type="ARBA" id="ARBA00023125"/>
    </source>
</evidence>
<dbReference type="SUPFAM" id="SSF46689">
    <property type="entry name" value="Homeodomain-like"/>
    <property type="match status" value="2"/>
</dbReference>
<dbReference type="PRINTS" id="PR00032">
    <property type="entry name" value="HTHARAC"/>
</dbReference>
<reference evidence="5 6" key="1">
    <citation type="submission" date="2019-01" db="EMBL/GenBank/DDBJ databases">
        <title>Chengkuizengella sp. nov., isolated from deep-sea sediment of East Pacific Ocean.</title>
        <authorList>
            <person name="Yang J."/>
            <person name="Lai Q."/>
            <person name="Shao Z."/>
        </authorList>
    </citation>
    <scope>NUCLEOTIDE SEQUENCE [LARGE SCALE GENOMIC DNA]</scope>
    <source>
        <strain evidence="5 6">YPA3-1-1</strain>
    </source>
</reference>
<gene>
    <name evidence="5" type="ORF">ERL59_11985</name>
</gene>
<dbReference type="OrthoDB" id="5337216at2"/>
<dbReference type="AlphaFoldDB" id="A0A6N9Q4A6"/>
<accession>A0A6N9Q4A6</accession>
<comment type="caution">
    <text evidence="5">The sequence shown here is derived from an EMBL/GenBank/DDBJ whole genome shotgun (WGS) entry which is preliminary data.</text>
</comment>
<proteinExistence type="predicted"/>
<dbReference type="InterPro" id="IPR050959">
    <property type="entry name" value="MarA-like"/>
</dbReference>
<protein>
    <submittedName>
        <fullName evidence="5">AraC family transcriptional regulator</fullName>
    </submittedName>
</protein>
<keyword evidence="2" id="KW-0238">DNA-binding</keyword>
<dbReference type="RefSeq" id="WP_160646485.1">
    <property type="nucleotide sequence ID" value="NZ_SIJB01000027.1"/>
</dbReference>
<dbReference type="PROSITE" id="PS01124">
    <property type="entry name" value="HTH_ARAC_FAMILY_2"/>
    <property type="match status" value="1"/>
</dbReference>
<evidence type="ECO:0000256" key="3">
    <source>
        <dbReference type="ARBA" id="ARBA00023163"/>
    </source>
</evidence>
<dbReference type="Proteomes" id="UP000448943">
    <property type="component" value="Unassembled WGS sequence"/>
</dbReference>
<keyword evidence="3" id="KW-0804">Transcription</keyword>
<dbReference type="PROSITE" id="PS00041">
    <property type="entry name" value="HTH_ARAC_FAMILY_1"/>
    <property type="match status" value="1"/>
</dbReference>
<dbReference type="PANTHER" id="PTHR47504:SF6">
    <property type="entry name" value="ARAC-FAMILY TRANSCRIPTIONAL REGULATOR"/>
    <property type="match status" value="1"/>
</dbReference>
<dbReference type="Gene3D" id="1.10.10.60">
    <property type="entry name" value="Homeodomain-like"/>
    <property type="match status" value="2"/>
</dbReference>
<evidence type="ECO:0000313" key="6">
    <source>
        <dbReference type="Proteomes" id="UP000448943"/>
    </source>
</evidence>
<dbReference type="PANTHER" id="PTHR47504">
    <property type="entry name" value="RIGHT ORIGIN-BINDING PROTEIN"/>
    <property type="match status" value="1"/>
</dbReference>
<dbReference type="EMBL" id="SIJB01000027">
    <property type="protein sequence ID" value="NBI29679.1"/>
    <property type="molecule type" value="Genomic_DNA"/>
</dbReference>
<dbReference type="SMART" id="SM00342">
    <property type="entry name" value="HTH_ARAC"/>
    <property type="match status" value="1"/>
</dbReference>
<evidence type="ECO:0000313" key="5">
    <source>
        <dbReference type="EMBL" id="NBI29679.1"/>
    </source>
</evidence>
<name>A0A6N9Q4A6_9BACL</name>
<dbReference type="GO" id="GO:0043565">
    <property type="term" value="F:sequence-specific DNA binding"/>
    <property type="evidence" value="ECO:0007669"/>
    <property type="project" value="InterPro"/>
</dbReference>
<dbReference type="InterPro" id="IPR018062">
    <property type="entry name" value="HTH_AraC-typ_CS"/>
</dbReference>
<dbReference type="InterPro" id="IPR009057">
    <property type="entry name" value="Homeodomain-like_sf"/>
</dbReference>
<dbReference type="Pfam" id="PF12833">
    <property type="entry name" value="HTH_18"/>
    <property type="match status" value="1"/>
</dbReference>